<gene>
    <name evidence="2" type="ORF">BP5553_02388</name>
</gene>
<feature type="region of interest" description="Disordered" evidence="1">
    <location>
        <begin position="1"/>
        <end position="31"/>
    </location>
</feature>
<dbReference type="AlphaFoldDB" id="A0A370U3R1"/>
<feature type="compositionally biased region" description="Polar residues" evidence="1">
    <location>
        <begin position="19"/>
        <end position="31"/>
    </location>
</feature>
<dbReference type="Proteomes" id="UP000254866">
    <property type="component" value="Unassembled WGS sequence"/>
</dbReference>
<reference evidence="2 3" key="1">
    <citation type="journal article" date="2018" name="IMA Fungus">
        <title>IMA Genome-F 9: Draft genome sequence of Annulohypoxylon stygium, Aspergillus mulundensis, Berkeleyomyces basicola (syn. Thielaviopsis basicola), Ceratocystis smalleyi, two Cercospora beticola strains, Coleophoma cylindrospora, Fusarium fracticaudum, Phialophora cf. hyalina, and Morchella septimelata.</title>
        <authorList>
            <person name="Wingfield B.D."/>
            <person name="Bills G.F."/>
            <person name="Dong Y."/>
            <person name="Huang W."/>
            <person name="Nel W.J."/>
            <person name="Swalarsk-Parry B.S."/>
            <person name="Vaghefi N."/>
            <person name="Wilken P.M."/>
            <person name="An Z."/>
            <person name="de Beer Z.W."/>
            <person name="De Vos L."/>
            <person name="Chen L."/>
            <person name="Duong T.A."/>
            <person name="Gao Y."/>
            <person name="Hammerbacher A."/>
            <person name="Kikkert J.R."/>
            <person name="Li Y."/>
            <person name="Li H."/>
            <person name="Li K."/>
            <person name="Li Q."/>
            <person name="Liu X."/>
            <person name="Ma X."/>
            <person name="Naidoo K."/>
            <person name="Pethybridge S.J."/>
            <person name="Sun J."/>
            <person name="Steenkamp E.T."/>
            <person name="van der Nest M.A."/>
            <person name="van Wyk S."/>
            <person name="Wingfield M.J."/>
            <person name="Xiong C."/>
            <person name="Yue Q."/>
            <person name="Zhang X."/>
        </authorList>
    </citation>
    <scope>NUCLEOTIDE SEQUENCE [LARGE SCALE GENOMIC DNA]</scope>
    <source>
        <strain evidence="2 3">BP 5553</strain>
    </source>
</reference>
<sequence length="77" mass="8325">MVHKKHEVLQGAAKKARIPSSTLPRTSYSSTGMTNPLFGSLGRLMTLPQLGFLLPSPSVDREGASYCTVPAKNLRIL</sequence>
<protein>
    <submittedName>
        <fullName evidence="2">Uncharacterized protein</fullName>
    </submittedName>
</protein>
<name>A0A370U3R1_9HELO</name>
<dbReference type="EMBL" id="NPIC01000001">
    <property type="protein sequence ID" value="RDL42409.1"/>
    <property type="molecule type" value="Genomic_DNA"/>
</dbReference>
<dbReference type="RefSeq" id="XP_031875065.1">
    <property type="nucleotide sequence ID" value="XM_032011011.1"/>
</dbReference>
<keyword evidence="3" id="KW-1185">Reference proteome</keyword>
<organism evidence="2 3">
    <name type="scientific">Venustampulla echinocandica</name>
    <dbReference type="NCBI Taxonomy" id="2656787"/>
    <lineage>
        <taxon>Eukaryota</taxon>
        <taxon>Fungi</taxon>
        <taxon>Dikarya</taxon>
        <taxon>Ascomycota</taxon>
        <taxon>Pezizomycotina</taxon>
        <taxon>Leotiomycetes</taxon>
        <taxon>Helotiales</taxon>
        <taxon>Pleuroascaceae</taxon>
        <taxon>Venustampulla</taxon>
    </lineage>
</organism>
<accession>A0A370U3R1</accession>
<evidence type="ECO:0000313" key="3">
    <source>
        <dbReference type="Proteomes" id="UP000254866"/>
    </source>
</evidence>
<evidence type="ECO:0000313" key="2">
    <source>
        <dbReference type="EMBL" id="RDL42409.1"/>
    </source>
</evidence>
<dbReference type="GeneID" id="43595237"/>
<evidence type="ECO:0000256" key="1">
    <source>
        <dbReference type="SAM" id="MobiDB-lite"/>
    </source>
</evidence>
<proteinExistence type="predicted"/>
<comment type="caution">
    <text evidence="2">The sequence shown here is derived from an EMBL/GenBank/DDBJ whole genome shotgun (WGS) entry which is preliminary data.</text>
</comment>